<evidence type="ECO:0000256" key="1">
    <source>
        <dbReference type="SAM" id="SignalP"/>
    </source>
</evidence>
<proteinExistence type="predicted"/>
<feature type="chain" id="PRO_5036497962" description="CREG-like beta-barrel domain-containing protein" evidence="1">
    <location>
        <begin position="27"/>
        <end position="216"/>
    </location>
</feature>
<dbReference type="OrthoDB" id="46836at2759"/>
<evidence type="ECO:0000313" key="3">
    <source>
        <dbReference type="EMBL" id="KAG6794294.1"/>
    </source>
</evidence>
<dbReference type="AlphaFoldDB" id="A0A8X8DLQ4"/>
<dbReference type="PANTHER" id="PTHR13343">
    <property type="entry name" value="CREG1 PROTEIN"/>
    <property type="match status" value="1"/>
</dbReference>
<accession>A0A8X8DLQ4</accession>
<organism evidence="3 4">
    <name type="scientific">Populus tomentosa</name>
    <name type="common">Chinese white poplar</name>
    <dbReference type="NCBI Taxonomy" id="118781"/>
    <lineage>
        <taxon>Eukaryota</taxon>
        <taxon>Viridiplantae</taxon>
        <taxon>Streptophyta</taxon>
        <taxon>Embryophyta</taxon>
        <taxon>Tracheophyta</taxon>
        <taxon>Spermatophyta</taxon>
        <taxon>Magnoliopsida</taxon>
        <taxon>eudicotyledons</taxon>
        <taxon>Gunneridae</taxon>
        <taxon>Pentapetalae</taxon>
        <taxon>rosids</taxon>
        <taxon>fabids</taxon>
        <taxon>Malpighiales</taxon>
        <taxon>Salicaceae</taxon>
        <taxon>Saliceae</taxon>
        <taxon>Populus</taxon>
    </lineage>
</organism>
<dbReference type="EMBL" id="JAAWWB010000001">
    <property type="protein sequence ID" value="KAG6794294.1"/>
    <property type="molecule type" value="Genomic_DNA"/>
</dbReference>
<keyword evidence="4" id="KW-1185">Reference proteome</keyword>
<gene>
    <name evidence="3" type="ORF">POTOM_003537</name>
</gene>
<dbReference type="InterPro" id="IPR055343">
    <property type="entry name" value="CREG_beta-barrel"/>
</dbReference>
<feature type="domain" description="CREG-like beta-barrel" evidence="2">
    <location>
        <begin position="34"/>
        <end position="136"/>
    </location>
</feature>
<reference evidence="3" key="1">
    <citation type="journal article" date="2020" name="bioRxiv">
        <title>Hybrid origin of Populus tomentosa Carr. identified through genome sequencing and phylogenomic analysis.</title>
        <authorList>
            <person name="An X."/>
            <person name="Gao K."/>
            <person name="Chen Z."/>
            <person name="Li J."/>
            <person name="Yang X."/>
            <person name="Yang X."/>
            <person name="Zhou J."/>
            <person name="Guo T."/>
            <person name="Zhao T."/>
            <person name="Huang S."/>
            <person name="Miao D."/>
            <person name="Khan W.U."/>
            <person name="Rao P."/>
            <person name="Ye M."/>
            <person name="Lei B."/>
            <person name="Liao W."/>
            <person name="Wang J."/>
            <person name="Ji L."/>
            <person name="Li Y."/>
            <person name="Guo B."/>
            <person name="Mustafa N.S."/>
            <person name="Li S."/>
            <person name="Yun Q."/>
            <person name="Keller S.R."/>
            <person name="Mao J."/>
            <person name="Zhang R."/>
            <person name="Strauss S.H."/>
        </authorList>
    </citation>
    <scope>NUCLEOTIDE SEQUENCE</scope>
    <source>
        <strain evidence="3">GM15</strain>
        <tissue evidence="3">Leaf</tissue>
    </source>
</reference>
<keyword evidence="1" id="KW-0732">Signal</keyword>
<dbReference type="Proteomes" id="UP000886885">
    <property type="component" value="Chromosome 1A"/>
</dbReference>
<sequence length="216" mass="23487">MGTKSRTKCFYALFFLLVGFQDSVQGRLLLINKPDRKDPAASARWLVSQNSWGVLNTISSDLGGAPFGNVVSFSDGLPGKGSGIPYFYLTTLDPTAKNALQDQRSSFTISEYPLGTCGKKDPENPSCAKITLTGKVCCELCCLTHDHHRVAVDAAAIAAVIRRPSVLPKPAKLKVLKENSKEAEIAKSALFAKHPEMRGNAHILATAFFHFHILQI</sequence>
<name>A0A8X8DLQ4_POPTO</name>
<comment type="caution">
    <text evidence="3">The sequence shown here is derived from an EMBL/GenBank/DDBJ whole genome shotgun (WGS) entry which is preliminary data.</text>
</comment>
<protein>
    <recommendedName>
        <fullName evidence="2">CREG-like beta-barrel domain-containing protein</fullName>
    </recommendedName>
</protein>
<dbReference type="PANTHER" id="PTHR13343:SF17">
    <property type="entry name" value="CELLULAR REPRESSOR OF E1A-STIMULATED GENES, ISOFORM A"/>
    <property type="match status" value="1"/>
</dbReference>
<evidence type="ECO:0000313" key="4">
    <source>
        <dbReference type="Proteomes" id="UP000886885"/>
    </source>
</evidence>
<feature type="signal peptide" evidence="1">
    <location>
        <begin position="1"/>
        <end position="26"/>
    </location>
</feature>
<dbReference type="Pfam" id="PF13883">
    <property type="entry name" value="CREG_beta-barrel"/>
    <property type="match status" value="1"/>
</dbReference>
<evidence type="ECO:0000259" key="2">
    <source>
        <dbReference type="Pfam" id="PF13883"/>
    </source>
</evidence>